<reference evidence="1" key="1">
    <citation type="submission" date="2021-01" db="EMBL/GenBank/DDBJ databases">
        <authorList>
            <person name="Corre E."/>
            <person name="Pelletier E."/>
            <person name="Niang G."/>
            <person name="Scheremetjew M."/>
            <person name="Finn R."/>
            <person name="Kale V."/>
            <person name="Holt S."/>
            <person name="Cochrane G."/>
            <person name="Meng A."/>
            <person name="Brown T."/>
            <person name="Cohen L."/>
        </authorList>
    </citation>
    <scope>NUCLEOTIDE SEQUENCE</scope>
    <source>
        <strain evidence="1">UIO037</strain>
    </source>
</reference>
<name>A0A7S4HEC3_9EUKA</name>
<organism evidence="1">
    <name type="scientific">Prymnesium polylepis</name>
    <dbReference type="NCBI Taxonomy" id="72548"/>
    <lineage>
        <taxon>Eukaryota</taxon>
        <taxon>Haptista</taxon>
        <taxon>Haptophyta</taxon>
        <taxon>Prymnesiophyceae</taxon>
        <taxon>Prymnesiales</taxon>
        <taxon>Prymnesiaceae</taxon>
        <taxon>Prymnesium</taxon>
    </lineage>
</organism>
<sequence length="216" mass="23127">MLLPLSLTVQHPTVLTAHAASRSTTVLCRGCTFEAGRKVVSSPFALSASVSEWFAEDEALRILLSAADSATPKGDGLWEISTSLPFPGAIMRSVNVMRVERPTSESFSLSVVDAKTTVDSGPEWVAKLMEAIDSTSKTVSTNRVTVERHGADSAVAVSDIKLSVTMKLPGWLLLPVGPMERAGSQSLQGVLDQQIAPVLERWRKGYLAWAASKTST</sequence>
<proteinExistence type="predicted"/>
<accession>A0A7S4HEC3</accession>
<dbReference type="AlphaFoldDB" id="A0A7S4HEC3"/>
<gene>
    <name evidence="1" type="ORF">CPOL0286_LOCUS2060</name>
</gene>
<evidence type="ECO:0008006" key="2">
    <source>
        <dbReference type="Google" id="ProtNLM"/>
    </source>
</evidence>
<protein>
    <recommendedName>
        <fullName evidence="2">DUF3074 domain-containing protein</fullName>
    </recommendedName>
</protein>
<dbReference type="EMBL" id="HBKO01004130">
    <property type="protein sequence ID" value="CAE2196706.1"/>
    <property type="molecule type" value="Transcribed_RNA"/>
</dbReference>
<evidence type="ECO:0000313" key="1">
    <source>
        <dbReference type="EMBL" id="CAE2196706.1"/>
    </source>
</evidence>